<dbReference type="InterPro" id="IPR005225">
    <property type="entry name" value="Small_GTP-bd"/>
</dbReference>
<sequence length="194" mass="22091">MGDNYFKIAVVGGGGVGKSCLTIRFLRDIFIDKYDPTIEESFRKDIMIDEQAVTLEIMDTVGQEENRIISDRYLRKQDGFVCVLSLTSKLTVGEAKRAFLNIRRLKNEDNIVGVLIANKCDISEEERTVSSDVSKDLAKEFNVPYVECSAKTGENVHDSFYIIVRQILKARKNNIEKPVKKQSKKKKRSICLVF</sequence>
<dbReference type="SUPFAM" id="SSF52540">
    <property type="entry name" value="P-loop containing nucleoside triphosphate hydrolases"/>
    <property type="match status" value="1"/>
</dbReference>
<dbReference type="PRINTS" id="PR00449">
    <property type="entry name" value="RASTRNSFRMNG"/>
</dbReference>
<dbReference type="Proteomes" id="UP001146793">
    <property type="component" value="Unassembled WGS sequence"/>
</dbReference>
<dbReference type="GO" id="GO:0007165">
    <property type="term" value="P:signal transduction"/>
    <property type="evidence" value="ECO:0007669"/>
    <property type="project" value="InterPro"/>
</dbReference>
<dbReference type="GO" id="GO:0003924">
    <property type="term" value="F:GTPase activity"/>
    <property type="evidence" value="ECO:0007669"/>
    <property type="project" value="InterPro"/>
</dbReference>
<protein>
    <submittedName>
        <fullName evidence="3">Ras-like protein</fullName>
    </submittedName>
</protein>
<dbReference type="SMART" id="SM00175">
    <property type="entry name" value="RAB"/>
    <property type="match status" value="1"/>
</dbReference>
<keyword evidence="1" id="KW-0547">Nucleotide-binding</keyword>
<accession>A0AAV8A745</accession>
<dbReference type="AlphaFoldDB" id="A0AAV8A745"/>
<comment type="caution">
    <text evidence="3">The sequence shown here is derived from an EMBL/GenBank/DDBJ whole genome shotgun (WGS) entry which is preliminary data.</text>
</comment>
<dbReference type="SMART" id="SM00174">
    <property type="entry name" value="RHO"/>
    <property type="match status" value="1"/>
</dbReference>
<dbReference type="Pfam" id="PF00071">
    <property type="entry name" value="Ras"/>
    <property type="match status" value="1"/>
</dbReference>
<evidence type="ECO:0000256" key="2">
    <source>
        <dbReference type="ARBA" id="ARBA00023134"/>
    </source>
</evidence>
<organism evidence="3 4">
    <name type="scientific">Anaeramoeba flamelloides</name>
    <dbReference type="NCBI Taxonomy" id="1746091"/>
    <lineage>
        <taxon>Eukaryota</taxon>
        <taxon>Metamonada</taxon>
        <taxon>Anaeramoebidae</taxon>
        <taxon>Anaeramoeba</taxon>
    </lineage>
</organism>
<dbReference type="Gene3D" id="3.40.50.300">
    <property type="entry name" value="P-loop containing nucleotide triphosphate hydrolases"/>
    <property type="match status" value="1"/>
</dbReference>
<dbReference type="FunFam" id="3.40.50.300:FF:001447">
    <property type="entry name" value="Ras-related protein Rab-1B"/>
    <property type="match status" value="1"/>
</dbReference>
<dbReference type="SMART" id="SM00173">
    <property type="entry name" value="RAS"/>
    <property type="match status" value="1"/>
</dbReference>
<evidence type="ECO:0000256" key="1">
    <source>
        <dbReference type="ARBA" id="ARBA00022741"/>
    </source>
</evidence>
<reference evidence="3" key="1">
    <citation type="submission" date="2022-08" db="EMBL/GenBank/DDBJ databases">
        <title>Novel sulphate-reducing endosymbionts in the free-living metamonad Anaeramoeba.</title>
        <authorList>
            <person name="Jerlstrom-Hultqvist J."/>
            <person name="Cepicka I."/>
            <person name="Gallot-Lavallee L."/>
            <person name="Salas-Leiva D."/>
            <person name="Curtis B.A."/>
            <person name="Zahonova K."/>
            <person name="Pipaliya S."/>
            <person name="Dacks J."/>
            <person name="Roger A.J."/>
        </authorList>
    </citation>
    <scope>NUCLEOTIDE SEQUENCE</scope>
    <source>
        <strain evidence="3">Busselton2</strain>
    </source>
</reference>
<dbReference type="InterPro" id="IPR020849">
    <property type="entry name" value="Small_GTPase_Ras-type"/>
</dbReference>
<dbReference type="PANTHER" id="PTHR24070">
    <property type="entry name" value="RAS, DI-RAS, AND RHEB FAMILY MEMBERS OF SMALL GTPASE SUPERFAMILY"/>
    <property type="match status" value="1"/>
</dbReference>
<dbReference type="PROSITE" id="PS51421">
    <property type="entry name" value="RAS"/>
    <property type="match status" value="1"/>
</dbReference>
<dbReference type="EMBL" id="JANTQA010000012">
    <property type="protein sequence ID" value="KAJ3450059.1"/>
    <property type="molecule type" value="Genomic_DNA"/>
</dbReference>
<evidence type="ECO:0000313" key="4">
    <source>
        <dbReference type="Proteomes" id="UP001146793"/>
    </source>
</evidence>
<keyword evidence="2" id="KW-0342">GTP-binding</keyword>
<dbReference type="NCBIfam" id="TIGR00231">
    <property type="entry name" value="small_GTP"/>
    <property type="match status" value="1"/>
</dbReference>
<dbReference type="PROSITE" id="PS51419">
    <property type="entry name" value="RAB"/>
    <property type="match status" value="1"/>
</dbReference>
<gene>
    <name evidence="3" type="ORF">M0812_06224</name>
</gene>
<dbReference type="InterPro" id="IPR027417">
    <property type="entry name" value="P-loop_NTPase"/>
</dbReference>
<dbReference type="GO" id="GO:0005525">
    <property type="term" value="F:GTP binding"/>
    <property type="evidence" value="ECO:0007669"/>
    <property type="project" value="UniProtKB-KW"/>
</dbReference>
<dbReference type="GO" id="GO:0016020">
    <property type="term" value="C:membrane"/>
    <property type="evidence" value="ECO:0007669"/>
    <property type="project" value="InterPro"/>
</dbReference>
<name>A0AAV8A745_9EUKA</name>
<dbReference type="InterPro" id="IPR001806">
    <property type="entry name" value="Small_GTPase"/>
</dbReference>
<evidence type="ECO:0000313" key="3">
    <source>
        <dbReference type="EMBL" id="KAJ3450059.1"/>
    </source>
</evidence>
<proteinExistence type="predicted"/>